<keyword evidence="3" id="KW-0812">Transmembrane</keyword>
<evidence type="ECO:0000256" key="1">
    <source>
        <dbReference type="ARBA" id="ARBA00022737"/>
    </source>
</evidence>
<evidence type="ECO:0000256" key="2">
    <source>
        <dbReference type="SAM" id="MobiDB-lite"/>
    </source>
</evidence>
<evidence type="ECO:0000313" key="6">
    <source>
        <dbReference type="Proteomes" id="UP000030645"/>
    </source>
</evidence>
<dbReference type="STRING" id="981085.W9RCX6"/>
<accession>W9RCX6</accession>
<dbReference type="OrthoDB" id="342730at2759"/>
<name>W9RCX6_9ROSA</name>
<evidence type="ECO:0000256" key="3">
    <source>
        <dbReference type="SAM" id="Phobius"/>
    </source>
</evidence>
<proteinExistence type="predicted"/>
<keyword evidence="4" id="KW-0732">Signal</keyword>
<keyword evidence="6" id="KW-1185">Reference proteome</keyword>
<dbReference type="Proteomes" id="UP000030645">
    <property type="component" value="Unassembled WGS sequence"/>
</dbReference>
<keyword evidence="1" id="KW-0677">Repeat</keyword>
<dbReference type="eggNOG" id="ENOG502QQTE">
    <property type="taxonomic scope" value="Eukaryota"/>
</dbReference>
<dbReference type="PANTHER" id="PTHR13833:SF57">
    <property type="entry name" value="NHL REPEAT PROTEIN"/>
    <property type="match status" value="1"/>
</dbReference>
<dbReference type="AlphaFoldDB" id="W9RCX6"/>
<evidence type="ECO:0000313" key="5">
    <source>
        <dbReference type="EMBL" id="EXB82627.1"/>
    </source>
</evidence>
<dbReference type="InterPro" id="IPR011042">
    <property type="entry name" value="6-blade_b-propeller_TolB-like"/>
</dbReference>
<gene>
    <name evidence="5" type="ORF">L484_027806</name>
</gene>
<organism evidence="5 6">
    <name type="scientific">Morus notabilis</name>
    <dbReference type="NCBI Taxonomy" id="981085"/>
    <lineage>
        <taxon>Eukaryota</taxon>
        <taxon>Viridiplantae</taxon>
        <taxon>Streptophyta</taxon>
        <taxon>Embryophyta</taxon>
        <taxon>Tracheophyta</taxon>
        <taxon>Spermatophyta</taxon>
        <taxon>Magnoliopsida</taxon>
        <taxon>eudicotyledons</taxon>
        <taxon>Gunneridae</taxon>
        <taxon>Pentapetalae</taxon>
        <taxon>rosids</taxon>
        <taxon>fabids</taxon>
        <taxon>Rosales</taxon>
        <taxon>Moraceae</taxon>
        <taxon>Moreae</taxon>
        <taxon>Morus</taxon>
    </lineage>
</organism>
<feature type="region of interest" description="Disordered" evidence="2">
    <location>
        <begin position="271"/>
        <end position="296"/>
    </location>
</feature>
<feature type="chain" id="PRO_5004928242" description="NHL repeat-containing protein 2" evidence="4">
    <location>
        <begin position="22"/>
        <end position="493"/>
    </location>
</feature>
<feature type="region of interest" description="Disordered" evidence="2">
    <location>
        <begin position="365"/>
        <end position="388"/>
    </location>
</feature>
<dbReference type="Gene3D" id="2.120.10.30">
    <property type="entry name" value="TolB, C-terminal domain"/>
    <property type="match status" value="1"/>
</dbReference>
<keyword evidence="3" id="KW-1133">Transmembrane helix</keyword>
<dbReference type="Pfam" id="PF01436">
    <property type="entry name" value="NHL"/>
    <property type="match status" value="1"/>
</dbReference>
<keyword evidence="3" id="KW-0472">Membrane</keyword>
<feature type="signal peptide" evidence="4">
    <location>
        <begin position="1"/>
        <end position="21"/>
    </location>
</feature>
<feature type="transmembrane region" description="Helical" evidence="3">
    <location>
        <begin position="240"/>
        <end position="260"/>
    </location>
</feature>
<evidence type="ECO:0008006" key="7">
    <source>
        <dbReference type="Google" id="ProtNLM"/>
    </source>
</evidence>
<reference evidence="6" key="1">
    <citation type="submission" date="2013-01" db="EMBL/GenBank/DDBJ databases">
        <title>Draft Genome Sequence of a Mulberry Tree, Morus notabilis C.K. Schneid.</title>
        <authorList>
            <person name="He N."/>
            <person name="Zhao S."/>
        </authorList>
    </citation>
    <scope>NUCLEOTIDE SEQUENCE</scope>
</reference>
<dbReference type="EMBL" id="KE344869">
    <property type="protein sequence ID" value="EXB82627.1"/>
    <property type="molecule type" value="Genomic_DNA"/>
</dbReference>
<dbReference type="SUPFAM" id="SSF101898">
    <property type="entry name" value="NHL repeat"/>
    <property type="match status" value="1"/>
</dbReference>
<evidence type="ECO:0000256" key="4">
    <source>
        <dbReference type="SAM" id="SignalP"/>
    </source>
</evidence>
<dbReference type="InterPro" id="IPR001258">
    <property type="entry name" value="NHL_repeat"/>
</dbReference>
<sequence length="493" mass="54805">MGRNLLLLGLTILVIFGGVSSAPTNAPAKLINGFVSNAVSMAMKSLWSLKATTKTAITGRPLMKFESGYTVETVFDGSKLGIEPHSVEVLPSGELLILDSANSNLYRISSSLSLYSRPKLVTGSAEGYFGHVDGKLREARMNHPKGLTVDDRGNIYIADTMNMAIRKLSDAGVTTIAGGKWGRGGGHVDGPSEDAKFSDDFDVVYIGSSCSLLVIDRGNRAIREIQLHFDDCAYQYGTGFPLGIAMLLGAGFFGYMLALLQRRVGTIVSSQSDLSSEKTSAQQSAYQKPMKSVRPPLIPTEDEQEKQEEGFFGSLGKLLANTGTSMMEILGGIFPGLRRKPLDYEYQSTLQQKHSNAWPVQESFVIPDEDEPPPTIETRTPTPRKTYPFMSKDAEKMHQLRQSRVFYSGWDDDLQHQQKQQQQQHHHKYHSSVPHTYYEQSCEKTNEIVFGAVQEQDRRREAVIIKPVEYGDPVFDHHNIRSRINSMSYSYGK</sequence>
<feature type="compositionally biased region" description="Polar residues" evidence="2">
    <location>
        <begin position="271"/>
        <end position="286"/>
    </location>
</feature>
<dbReference type="PANTHER" id="PTHR13833">
    <property type="match status" value="1"/>
</dbReference>
<dbReference type="KEGG" id="mnt:21410414"/>
<protein>
    <recommendedName>
        <fullName evidence="7">NHL repeat-containing protein 2</fullName>
    </recommendedName>
</protein>